<evidence type="ECO:0000259" key="8">
    <source>
        <dbReference type="PROSITE" id="PS50127"/>
    </source>
</evidence>
<dbReference type="EMBL" id="JAPFFM010000009">
    <property type="protein sequence ID" value="KAJ6746371.1"/>
    <property type="molecule type" value="Genomic_DNA"/>
</dbReference>
<dbReference type="PANTHER" id="PTHR24068">
    <property type="entry name" value="UBIQUITIN-CONJUGATING ENZYME E2"/>
    <property type="match status" value="1"/>
</dbReference>
<dbReference type="SUPFAM" id="SSF54495">
    <property type="entry name" value="UBC-like"/>
    <property type="match status" value="1"/>
</dbReference>
<keyword evidence="2" id="KW-0808">Transferase</keyword>
<reference evidence="9" key="2">
    <citation type="journal article" date="2023" name="Int. J. Mol. Sci.">
        <title>De Novo Assembly and Annotation of 11 Diverse Shrub Willow (Salix) Genomes Reveals Novel Gene Organization in Sex-Linked Regions.</title>
        <authorList>
            <person name="Hyden B."/>
            <person name="Feng K."/>
            <person name="Yates T.B."/>
            <person name="Jawdy S."/>
            <person name="Cereghino C."/>
            <person name="Smart L.B."/>
            <person name="Muchero W."/>
        </authorList>
    </citation>
    <scope>NUCLEOTIDE SEQUENCE</scope>
    <source>
        <tissue evidence="9">Shoot tip</tissue>
    </source>
</reference>
<dbReference type="EC" id="2.3.2.23" evidence="1"/>
<dbReference type="GO" id="GO:0005524">
    <property type="term" value="F:ATP binding"/>
    <property type="evidence" value="ECO:0007669"/>
    <property type="project" value="UniProtKB-KW"/>
</dbReference>
<name>A0A9Q0VCT2_9ROSI</name>
<proteinExistence type="predicted"/>
<dbReference type="Gene3D" id="3.10.110.10">
    <property type="entry name" value="Ubiquitin Conjugating Enzyme"/>
    <property type="match status" value="1"/>
</dbReference>
<keyword evidence="3" id="KW-0547">Nucleotide-binding</keyword>
<dbReference type="SMART" id="SM00212">
    <property type="entry name" value="UBCc"/>
    <property type="match status" value="1"/>
</dbReference>
<reference evidence="9" key="1">
    <citation type="submission" date="2022-11" db="EMBL/GenBank/DDBJ databases">
        <authorList>
            <person name="Hyden B.L."/>
            <person name="Feng K."/>
            <person name="Yates T."/>
            <person name="Jawdy S."/>
            <person name="Smart L.B."/>
            <person name="Muchero W."/>
        </authorList>
    </citation>
    <scope>NUCLEOTIDE SEQUENCE</scope>
    <source>
        <tissue evidence="9">Shoot tip</tissue>
    </source>
</reference>
<dbReference type="PROSITE" id="PS50127">
    <property type="entry name" value="UBC_2"/>
    <property type="match status" value="1"/>
</dbReference>
<feature type="region of interest" description="Disordered" evidence="7">
    <location>
        <begin position="464"/>
        <end position="512"/>
    </location>
</feature>
<dbReference type="CDD" id="cd23805">
    <property type="entry name" value="UBCc_UBE2T"/>
    <property type="match status" value="1"/>
</dbReference>
<dbReference type="InterPro" id="IPR023313">
    <property type="entry name" value="UBQ-conjugating_AS"/>
</dbReference>
<evidence type="ECO:0000256" key="3">
    <source>
        <dbReference type="ARBA" id="ARBA00022741"/>
    </source>
</evidence>
<comment type="caution">
    <text evidence="9">The sequence shown here is derived from an EMBL/GenBank/DDBJ whole genome shotgun (WGS) entry which is preliminary data.</text>
</comment>
<evidence type="ECO:0000313" key="10">
    <source>
        <dbReference type="Proteomes" id="UP001151752"/>
    </source>
</evidence>
<evidence type="ECO:0000256" key="6">
    <source>
        <dbReference type="PROSITE-ProRule" id="PRU10133"/>
    </source>
</evidence>
<keyword evidence="4" id="KW-0833">Ubl conjugation pathway</keyword>
<evidence type="ECO:0000256" key="7">
    <source>
        <dbReference type="SAM" id="MobiDB-lite"/>
    </source>
</evidence>
<feature type="compositionally biased region" description="Polar residues" evidence="7">
    <location>
        <begin position="485"/>
        <end position="512"/>
    </location>
</feature>
<protein>
    <recommendedName>
        <fullName evidence="1">E2 ubiquitin-conjugating enzyme</fullName>
        <ecNumber evidence="1">2.3.2.23</ecNumber>
    </recommendedName>
</protein>
<evidence type="ECO:0000256" key="2">
    <source>
        <dbReference type="ARBA" id="ARBA00022679"/>
    </source>
</evidence>
<sequence length="594" mass="65965">MYRVAFINRNPRKPKTQNRKRELATREMAQAARLSVRMQKELKLLLTDPPPGASFPFLSTDSGFSSLSFIDVQIEGPAGSVYAKGIFRIKIQIPDRYPFQPPSVTFATPIYHPNIDNGGRICLDILNLPPKGAWQPSLNISTVLTSIGLLLCEPNPDDGLMCEASREYKYNRQVFDQRARAMTEEYAKPGANLGSCSTQYIQSDTNSSTMMEFKGPDKELANENKDFVSNHKKPSGIGGKLSLESATSTCNRGSDGDVNNKQNHDLLFYFGNHTETKEEGKESIVMPEEYNLKYEKPCGIGRKLSLESLIRFPEHKTKNINPKHYKSLCNPQSAPMTSLDLLGLHVGNCNDKRLLKHDDKISTFGNKSTSSDNLCLASHQMLPGALDAYQPHDGINEEIHGIPELLPSQSHSNSSPETLLVASSFKHNELPCRDSFIGLDNSTINAGCNRAWLGSKKLSLGFKTSSQGQEEDGEENIVPIHKLPFSNSPTTKKTGISQKLSSAPRTQLQGSNENNSRLLLHSQKLFPDTVQKQQSIQHQSRKIDKGIESSGEDSPVAESIIVLDSEDSEEEINGSVRFELSLVQKRMKKRKKCA</sequence>
<feature type="active site" description="Glycyl thioester intermediate" evidence="6">
    <location>
        <position position="122"/>
    </location>
</feature>
<evidence type="ECO:0000313" key="9">
    <source>
        <dbReference type="EMBL" id="KAJ6746371.1"/>
    </source>
</evidence>
<evidence type="ECO:0000256" key="1">
    <source>
        <dbReference type="ARBA" id="ARBA00012486"/>
    </source>
</evidence>
<evidence type="ECO:0000256" key="5">
    <source>
        <dbReference type="ARBA" id="ARBA00022840"/>
    </source>
</evidence>
<accession>A0A9Q0VCT2</accession>
<dbReference type="FunFam" id="3.10.110.10:FF:000041">
    <property type="entry name" value="Ubiquitin-conjugating enzyme E2 T"/>
    <property type="match status" value="1"/>
</dbReference>
<dbReference type="GO" id="GO:0061631">
    <property type="term" value="F:ubiquitin conjugating enzyme activity"/>
    <property type="evidence" value="ECO:0007669"/>
    <property type="project" value="UniProtKB-EC"/>
</dbReference>
<feature type="domain" description="UBC core" evidence="8">
    <location>
        <begin position="33"/>
        <end position="188"/>
    </location>
</feature>
<organism evidence="9 10">
    <name type="scientific">Salix koriyanagi</name>
    <dbReference type="NCBI Taxonomy" id="2511006"/>
    <lineage>
        <taxon>Eukaryota</taxon>
        <taxon>Viridiplantae</taxon>
        <taxon>Streptophyta</taxon>
        <taxon>Embryophyta</taxon>
        <taxon>Tracheophyta</taxon>
        <taxon>Spermatophyta</taxon>
        <taxon>Magnoliopsida</taxon>
        <taxon>eudicotyledons</taxon>
        <taxon>Gunneridae</taxon>
        <taxon>Pentapetalae</taxon>
        <taxon>rosids</taxon>
        <taxon>fabids</taxon>
        <taxon>Malpighiales</taxon>
        <taxon>Salicaceae</taxon>
        <taxon>Saliceae</taxon>
        <taxon>Salix</taxon>
    </lineage>
</organism>
<dbReference type="PROSITE" id="PS00183">
    <property type="entry name" value="UBC_1"/>
    <property type="match status" value="1"/>
</dbReference>
<dbReference type="AlphaFoldDB" id="A0A9Q0VCT2"/>
<dbReference type="InterPro" id="IPR000608">
    <property type="entry name" value="UBC"/>
</dbReference>
<gene>
    <name evidence="9" type="ORF">OIU74_028946</name>
</gene>
<evidence type="ECO:0000256" key="4">
    <source>
        <dbReference type="ARBA" id="ARBA00022786"/>
    </source>
</evidence>
<keyword evidence="10" id="KW-1185">Reference proteome</keyword>
<dbReference type="Pfam" id="PF00179">
    <property type="entry name" value="UQ_con"/>
    <property type="match status" value="1"/>
</dbReference>
<dbReference type="InterPro" id="IPR016135">
    <property type="entry name" value="UBQ-conjugating_enzyme/RWD"/>
</dbReference>
<dbReference type="Proteomes" id="UP001151752">
    <property type="component" value="Chromosome 6"/>
</dbReference>
<keyword evidence="5" id="KW-0067">ATP-binding</keyword>
<feature type="region of interest" description="Disordered" evidence="7">
    <location>
        <begin position="529"/>
        <end position="556"/>
    </location>
</feature>